<dbReference type="AlphaFoldDB" id="A0A975AWG9"/>
<dbReference type="KEGG" id="aaut:ACETAC_01855"/>
<proteinExistence type="predicted"/>
<gene>
    <name evidence="1" type="ORF">ACETAC_01855</name>
</gene>
<name>A0A975AWG9_9THEO</name>
<dbReference type="Proteomes" id="UP000671913">
    <property type="component" value="Chromosome"/>
</dbReference>
<organism evidence="1 2">
    <name type="scientific">Aceticella autotrophica</name>
    <dbReference type="NCBI Taxonomy" id="2755338"/>
    <lineage>
        <taxon>Bacteria</taxon>
        <taxon>Bacillati</taxon>
        <taxon>Bacillota</taxon>
        <taxon>Clostridia</taxon>
        <taxon>Thermoanaerobacterales</taxon>
        <taxon>Thermoanaerobacteraceae</taxon>
        <taxon>Aceticella</taxon>
    </lineage>
</organism>
<accession>A0A975AWG9</accession>
<reference evidence="1" key="1">
    <citation type="submission" date="2020-08" db="EMBL/GenBank/DDBJ databases">
        <title>Genomic insights into the carbon and energy metabolism of the first obligate autotrophic acetogenic bacterium Aceticella autotrophica gen. nov., sp. nov.</title>
        <authorList>
            <person name="Toshchakov S.V."/>
            <person name="Elcheninov A.G."/>
            <person name="Kublanov I.V."/>
            <person name="Frolov E.N."/>
            <person name="Lebedinsky A.V."/>
        </authorList>
    </citation>
    <scope>NUCLEOTIDE SEQUENCE</scope>
    <source>
        <strain evidence="1">3443-3Ac</strain>
    </source>
</reference>
<dbReference type="RefSeq" id="WP_284680381.1">
    <property type="nucleotide sequence ID" value="NZ_CP060096.1"/>
</dbReference>
<dbReference type="EMBL" id="CP060096">
    <property type="protein sequence ID" value="QSZ27673.1"/>
    <property type="molecule type" value="Genomic_DNA"/>
</dbReference>
<keyword evidence="2" id="KW-1185">Reference proteome</keyword>
<evidence type="ECO:0000313" key="2">
    <source>
        <dbReference type="Proteomes" id="UP000671913"/>
    </source>
</evidence>
<evidence type="ECO:0000313" key="1">
    <source>
        <dbReference type="EMBL" id="QSZ27673.1"/>
    </source>
</evidence>
<sequence length="147" mass="16889">MISPILPRTAYFFQHSLNDNPSNVYLGSSDSIVPEIKATNAYRSAIASFKQSGSNYRWNYPVVFTSSNASWDLYLSLHGTNMDSYSSGNRITSYIRDRYDFQWMKYPYMERGISHEVVRIINNYAYIAQSIGAVVPYKINITIPDNK</sequence>
<protein>
    <submittedName>
        <fullName evidence="1">Uncharacterized protein</fullName>
    </submittedName>
</protein>